<gene>
    <name evidence="2" type="ORF">KQX54_007688</name>
</gene>
<sequence>MREIRRSWDEVDKRTKSVNFFLNHISQLIRKIAPKFEVPSDDSDIDDDNDNENKKEDNDKGKVRGVPHVVSVETLKDNRTMK</sequence>
<keyword evidence="3" id="KW-1185">Reference proteome</keyword>
<reference evidence="2 3" key="1">
    <citation type="journal article" date="2021" name="J. Hered.">
        <title>A chromosome-level genome assembly of the parasitoid wasp, Cotesia glomerata (Hymenoptera: Braconidae).</title>
        <authorList>
            <person name="Pinto B.J."/>
            <person name="Weis J.J."/>
            <person name="Gamble T."/>
            <person name="Ode P.J."/>
            <person name="Paul R."/>
            <person name="Zaspel J.M."/>
        </authorList>
    </citation>
    <scope>NUCLEOTIDE SEQUENCE [LARGE SCALE GENOMIC DNA]</scope>
    <source>
        <strain evidence="2">CgM1</strain>
    </source>
</reference>
<name>A0AAV7IQE9_COTGL</name>
<dbReference type="AlphaFoldDB" id="A0AAV7IQE9"/>
<feature type="compositionally biased region" description="Acidic residues" evidence="1">
    <location>
        <begin position="39"/>
        <end position="50"/>
    </location>
</feature>
<comment type="caution">
    <text evidence="2">The sequence shown here is derived from an EMBL/GenBank/DDBJ whole genome shotgun (WGS) entry which is preliminary data.</text>
</comment>
<evidence type="ECO:0000313" key="2">
    <source>
        <dbReference type="EMBL" id="KAH0557531.1"/>
    </source>
</evidence>
<organism evidence="2 3">
    <name type="scientific">Cotesia glomerata</name>
    <name type="common">Lepidopteran parasitic wasp</name>
    <name type="synonym">Apanteles glomeratus</name>
    <dbReference type="NCBI Taxonomy" id="32391"/>
    <lineage>
        <taxon>Eukaryota</taxon>
        <taxon>Metazoa</taxon>
        <taxon>Ecdysozoa</taxon>
        <taxon>Arthropoda</taxon>
        <taxon>Hexapoda</taxon>
        <taxon>Insecta</taxon>
        <taxon>Pterygota</taxon>
        <taxon>Neoptera</taxon>
        <taxon>Endopterygota</taxon>
        <taxon>Hymenoptera</taxon>
        <taxon>Apocrita</taxon>
        <taxon>Ichneumonoidea</taxon>
        <taxon>Braconidae</taxon>
        <taxon>Microgastrinae</taxon>
        <taxon>Cotesia</taxon>
    </lineage>
</organism>
<evidence type="ECO:0000256" key="1">
    <source>
        <dbReference type="SAM" id="MobiDB-lite"/>
    </source>
</evidence>
<dbReference type="EMBL" id="JAHXZJ010000747">
    <property type="protein sequence ID" value="KAH0557531.1"/>
    <property type="molecule type" value="Genomic_DNA"/>
</dbReference>
<feature type="region of interest" description="Disordered" evidence="1">
    <location>
        <begin position="36"/>
        <end position="82"/>
    </location>
</feature>
<dbReference type="Proteomes" id="UP000826195">
    <property type="component" value="Unassembled WGS sequence"/>
</dbReference>
<feature type="compositionally biased region" description="Basic and acidic residues" evidence="1">
    <location>
        <begin position="51"/>
        <end position="62"/>
    </location>
</feature>
<evidence type="ECO:0000313" key="3">
    <source>
        <dbReference type="Proteomes" id="UP000826195"/>
    </source>
</evidence>
<accession>A0AAV7IQE9</accession>
<protein>
    <submittedName>
        <fullName evidence="2">Uncharacterized protein</fullName>
    </submittedName>
</protein>
<proteinExistence type="predicted"/>